<dbReference type="EMBL" id="BK032759">
    <property type="protein sequence ID" value="DAF58796.1"/>
    <property type="molecule type" value="Genomic_DNA"/>
</dbReference>
<sequence length="50" mass="5559">MQAVVLIQKAQLSVLPGLIQMELEVMQVNLKILTGIIMVGLQTRVQEKLV</sequence>
<evidence type="ECO:0000313" key="1">
    <source>
        <dbReference type="EMBL" id="DAF58796.1"/>
    </source>
</evidence>
<name>A0A8S5T626_9CAUD</name>
<reference evidence="1" key="1">
    <citation type="journal article" date="2021" name="Proc. Natl. Acad. Sci. U.S.A.">
        <title>A Catalog of Tens of Thousands of Viruses from Human Metagenomes Reveals Hidden Associations with Chronic Diseases.</title>
        <authorList>
            <person name="Tisza M.J."/>
            <person name="Buck C.B."/>
        </authorList>
    </citation>
    <scope>NUCLEOTIDE SEQUENCE</scope>
    <source>
        <strain evidence="1">CtxMM9</strain>
    </source>
</reference>
<protein>
    <submittedName>
        <fullName evidence="1">Uncharacterized protein</fullName>
    </submittedName>
</protein>
<proteinExistence type="predicted"/>
<organism evidence="1">
    <name type="scientific">Siphoviridae sp. ctxMM9</name>
    <dbReference type="NCBI Taxonomy" id="2827973"/>
    <lineage>
        <taxon>Viruses</taxon>
        <taxon>Duplodnaviria</taxon>
        <taxon>Heunggongvirae</taxon>
        <taxon>Uroviricota</taxon>
        <taxon>Caudoviricetes</taxon>
    </lineage>
</organism>
<accession>A0A8S5T626</accession>